<dbReference type="Proteomes" id="UP000000663">
    <property type="component" value="Chromosome"/>
</dbReference>
<gene>
    <name evidence="1" type="ORF">RCIA10</name>
</gene>
<dbReference type="STRING" id="351160.RCIA10"/>
<protein>
    <submittedName>
        <fullName evidence="1">Uncharacterized protein</fullName>
    </submittedName>
</protein>
<organism evidence="1 2">
    <name type="scientific">Methanocella arvoryzae (strain DSM 22066 / NBRC 105507 / MRE50)</name>
    <dbReference type="NCBI Taxonomy" id="351160"/>
    <lineage>
        <taxon>Archaea</taxon>
        <taxon>Methanobacteriati</taxon>
        <taxon>Methanobacteriota</taxon>
        <taxon>Stenosarchaea group</taxon>
        <taxon>Methanomicrobia</taxon>
        <taxon>Methanocellales</taxon>
        <taxon>Methanocellaceae</taxon>
        <taxon>Methanocella</taxon>
    </lineage>
</organism>
<accession>Q0W7F3</accession>
<dbReference type="KEGG" id="rci:RCIA10"/>
<proteinExistence type="predicted"/>
<name>Q0W7F3_METAR</name>
<keyword evidence="2" id="KW-1185">Reference proteome</keyword>
<dbReference type="AlphaFoldDB" id="Q0W7F3"/>
<sequence>MMNRRFFQMMIVLHSADGRSRESTFYMCHCGAFLPVRERSVNLPAPYGELLVARRSDYTGEVCPSYYFSQGTGNADSQLPPALRDTRQKEFSMSIEAINEHIPACNNVFTIHKNANGCNTLILALDLRESHC</sequence>
<dbReference type="EMBL" id="AM114193">
    <property type="protein sequence ID" value="CAJ35690.1"/>
    <property type="molecule type" value="Genomic_DNA"/>
</dbReference>
<reference evidence="1 2" key="1">
    <citation type="journal article" date="2006" name="Science">
        <title>Genome of rice cluster I archaea -- the key methane producers in the rice rhizosphere.</title>
        <authorList>
            <person name="Erkel C."/>
            <person name="Kube M."/>
            <person name="Reinhardt R."/>
            <person name="Liesack W."/>
        </authorList>
    </citation>
    <scope>NUCLEOTIDE SEQUENCE [LARGE SCALE GENOMIC DNA]</scope>
    <source>
        <strain evidence="2">DSM 22066 / NBRC 105507 / MRE50</strain>
    </source>
</reference>
<evidence type="ECO:0000313" key="2">
    <source>
        <dbReference type="Proteomes" id="UP000000663"/>
    </source>
</evidence>
<evidence type="ECO:0000313" key="1">
    <source>
        <dbReference type="EMBL" id="CAJ35690.1"/>
    </source>
</evidence>